<dbReference type="AlphaFoldDB" id="A0ABD1DBM4"/>
<feature type="region of interest" description="Disordered" evidence="3">
    <location>
        <begin position="989"/>
        <end position="1015"/>
    </location>
</feature>
<dbReference type="PRINTS" id="PR00449">
    <property type="entry name" value="RASTRNSFRMNG"/>
</dbReference>
<sequence length="1139" mass="121702">MTIMDGARQQQQPNQQQKRGSLSVANGGGGGARSATASPLPAAVYGPSTSGGVASGGGGQFPASFPDSFKDFFAMLNEEDDHVDVFSNILEDKDIPRSTKCRYSRTAANAGGGSTGYGPAPPHSATGSYSGGGRSGSFSLSASNAGAGNNNFNFGRSSSFRLHRNKPPSSLYTDHHQQNSSQQLLINNIRNQLGGSGLIPTSAASADSGEEDRTMKNLSLIKSAIVDRSPSSSALASLSVTGFAGPGSINRSKSNTKIDDRSPSSFEMKSFEFGGGGAAVTGTGSSGPTAGSRSYKISENSDEVEEDTLNAATGNKSLASKMTKTTTSYCFLRHHQQQQQQQSQQAKPPHSRNNSLRVHRSTAGAPVSPSASFAPVFGQAKSPHGGSCSSFAGSGSTQQLPTGCPTGTCLPLGGNSCCCSKDFLKHQKSPVFNRRRSSSISVARPTPDLYRFLKAEVPPAMQQPLASPGARFPPLTASSKGSALASSTSTMSTLVESVSGVSSATAPPDSLGPPKDHPYLTSSPSNSRLKQQQDGGGDRPASAVPPAGTKSASSSRFQSNNEENDGNFSNLHQQQQQQHPVRHHPPAHRTVSISTTAIVCGGGGGYDRTAVTTGGGSAEARQRMRTSSMPVENNRKPRLADTRRSAIHCADMDIEYYRLRSFSITSHGICNLGDSMRSRRSRSINSVTSNGSGGAKDRKGSSGSQKQDDKMADGDGEGGDGKDGKEKGGKDGKDKQNAYKVAMLGASGVGKTALTYQFTTSEYICAYDLSLDDDYGQKTVSVLLDGHETDLEIIDHPACEMSEEAFCSTYHIDIFVVVYSVVDRGSFKKAEKILHFLRDGEMLLTRGVILVGNKTDLERQREVPTQVARRLAKEIGAKFIETSSGMDYNVDELLVGITAQVKLNPQRVNRLTDKQRNSIAGLPYEPRSVTPMKGRKTAMSMRELTSSGRDASGRMRRILRRGSIGKFGSEDDDDYDLGDKRLRKKTTSDFLRNDDDGESDDERSTDNETNLLRRKRYDAVQLPSCSTTNLTQNQSSTNRFLKRLSFDDQMQQDTQDLVGGGQDGSSRHGSPQPSIKRFNFIDADSTHGTSTSCTGGAPSTAANKFANRTKLLLTSFLKFKRNLRVKRRSSGSCSDLFVI</sequence>
<dbReference type="PROSITE" id="PS51419">
    <property type="entry name" value="RAB"/>
    <property type="match status" value="1"/>
</dbReference>
<feature type="region of interest" description="Disordered" evidence="3">
    <location>
        <begin position="245"/>
        <end position="317"/>
    </location>
</feature>
<feature type="compositionally biased region" description="Basic and acidic residues" evidence="3">
    <location>
        <begin position="695"/>
        <end position="734"/>
    </location>
</feature>
<dbReference type="Pfam" id="PF00071">
    <property type="entry name" value="Ras"/>
    <property type="match status" value="1"/>
</dbReference>
<dbReference type="PANTHER" id="PTHR45775">
    <property type="entry name" value="RAD, GEM/KIR FAMILY MEMBER 2, ISOFORM C"/>
    <property type="match status" value="1"/>
</dbReference>
<comment type="similarity">
    <text evidence="1">Belongs to the small GTPase superfamily. RGK family.</text>
</comment>
<gene>
    <name evidence="4" type="ORF">pipiens_001232</name>
</gene>
<dbReference type="SUPFAM" id="SSF52540">
    <property type="entry name" value="P-loop containing nucleoside triphosphate hydrolases"/>
    <property type="match status" value="1"/>
</dbReference>
<feature type="region of interest" description="Disordered" evidence="3">
    <location>
        <begin position="1"/>
        <end position="40"/>
    </location>
</feature>
<feature type="region of interest" description="Disordered" evidence="3">
    <location>
        <begin position="106"/>
        <end position="136"/>
    </location>
</feature>
<keyword evidence="5" id="KW-1185">Reference proteome</keyword>
<feature type="region of interest" description="Disordered" evidence="3">
    <location>
        <begin position="1054"/>
        <end position="1076"/>
    </location>
</feature>
<proteinExistence type="inferred from homology"/>
<feature type="compositionally biased region" description="Low complexity" evidence="3">
    <location>
        <begin position="280"/>
        <end position="292"/>
    </location>
</feature>
<dbReference type="PANTHER" id="PTHR45775:SF6">
    <property type="entry name" value="RAD, GEM_KIR FAMILY MEMBER 2, ISOFORM C"/>
    <property type="match status" value="1"/>
</dbReference>
<dbReference type="SMART" id="SM00173">
    <property type="entry name" value="RAS"/>
    <property type="match status" value="1"/>
</dbReference>
<dbReference type="SMART" id="SM00174">
    <property type="entry name" value="RHO"/>
    <property type="match status" value="1"/>
</dbReference>
<dbReference type="Proteomes" id="UP001562425">
    <property type="component" value="Unassembled WGS sequence"/>
</dbReference>
<dbReference type="InterPro" id="IPR001806">
    <property type="entry name" value="Small_GTPase"/>
</dbReference>
<evidence type="ECO:0000256" key="2">
    <source>
        <dbReference type="ARBA" id="ARBA00022553"/>
    </source>
</evidence>
<keyword evidence="2" id="KW-0597">Phosphoprotein</keyword>
<dbReference type="Gene3D" id="3.40.50.300">
    <property type="entry name" value="P-loop containing nucleotide triphosphate hydrolases"/>
    <property type="match status" value="1"/>
</dbReference>
<evidence type="ECO:0000256" key="1">
    <source>
        <dbReference type="ARBA" id="ARBA00008846"/>
    </source>
</evidence>
<evidence type="ECO:0000313" key="4">
    <source>
        <dbReference type="EMBL" id="KAL1397060.1"/>
    </source>
</evidence>
<comment type="caution">
    <text evidence="4">The sequence shown here is derived from an EMBL/GenBank/DDBJ whole genome shotgun (WGS) entry which is preliminary data.</text>
</comment>
<reference evidence="4 5" key="1">
    <citation type="submission" date="2024-05" db="EMBL/GenBank/DDBJ databases">
        <title>Culex pipiens pipiens assembly and annotation.</title>
        <authorList>
            <person name="Alout H."/>
            <person name="Durand T."/>
        </authorList>
    </citation>
    <scope>NUCLEOTIDE SEQUENCE [LARGE SCALE GENOMIC DNA]</scope>
    <source>
        <strain evidence="4">HA-2024</strain>
        <tissue evidence="4">Whole body</tissue>
    </source>
</reference>
<feature type="region of interest" description="Disordered" evidence="3">
    <location>
        <begin position="674"/>
        <end position="734"/>
    </location>
</feature>
<dbReference type="EMBL" id="JBEHCU010006467">
    <property type="protein sequence ID" value="KAL1397060.1"/>
    <property type="molecule type" value="Genomic_DNA"/>
</dbReference>
<feature type="region of interest" description="Disordered" evidence="3">
    <location>
        <begin position="334"/>
        <end position="370"/>
    </location>
</feature>
<feature type="region of interest" description="Disordered" evidence="3">
    <location>
        <begin position="915"/>
        <end position="959"/>
    </location>
</feature>
<organism evidence="4 5">
    <name type="scientific">Culex pipiens pipiens</name>
    <name type="common">Northern house mosquito</name>
    <dbReference type="NCBI Taxonomy" id="38569"/>
    <lineage>
        <taxon>Eukaryota</taxon>
        <taxon>Metazoa</taxon>
        <taxon>Ecdysozoa</taxon>
        <taxon>Arthropoda</taxon>
        <taxon>Hexapoda</taxon>
        <taxon>Insecta</taxon>
        <taxon>Pterygota</taxon>
        <taxon>Neoptera</taxon>
        <taxon>Endopterygota</taxon>
        <taxon>Diptera</taxon>
        <taxon>Nematocera</taxon>
        <taxon>Culicoidea</taxon>
        <taxon>Culicidae</taxon>
        <taxon>Culicinae</taxon>
        <taxon>Culicini</taxon>
        <taxon>Culex</taxon>
        <taxon>Culex</taxon>
    </lineage>
</organism>
<feature type="region of interest" description="Disordered" evidence="3">
    <location>
        <begin position="158"/>
        <end position="181"/>
    </location>
</feature>
<dbReference type="FunFam" id="3.40.50.300:FF:000664">
    <property type="entry name" value="Uncharacterized protein, isoform B"/>
    <property type="match status" value="1"/>
</dbReference>
<dbReference type="InterPro" id="IPR051641">
    <property type="entry name" value="RGK_GTP-binding_reg"/>
</dbReference>
<feature type="region of interest" description="Disordered" evidence="3">
    <location>
        <begin position="611"/>
        <end position="641"/>
    </location>
</feature>
<feature type="compositionally biased region" description="Polar residues" evidence="3">
    <location>
        <begin position="550"/>
        <end position="571"/>
    </location>
</feature>
<evidence type="ECO:0000256" key="3">
    <source>
        <dbReference type="SAM" id="MobiDB-lite"/>
    </source>
</evidence>
<feature type="compositionally biased region" description="Polar residues" evidence="3">
    <location>
        <begin position="520"/>
        <end position="533"/>
    </location>
</feature>
<feature type="region of interest" description="Disordered" evidence="3">
    <location>
        <begin position="462"/>
        <end position="484"/>
    </location>
</feature>
<dbReference type="PROSITE" id="PS51421">
    <property type="entry name" value="RAS"/>
    <property type="match status" value="1"/>
</dbReference>
<name>A0ABD1DBM4_CULPP</name>
<protein>
    <submittedName>
        <fullName evidence="4">Uncharacterized protein</fullName>
    </submittedName>
</protein>
<feature type="region of interest" description="Disordered" evidence="3">
    <location>
        <begin position="499"/>
        <end position="589"/>
    </location>
</feature>
<feature type="compositionally biased region" description="Low complexity" evidence="3">
    <location>
        <begin position="9"/>
        <end position="25"/>
    </location>
</feature>
<dbReference type="InterPro" id="IPR027417">
    <property type="entry name" value="P-loop_NTPase"/>
</dbReference>
<evidence type="ECO:0000313" key="5">
    <source>
        <dbReference type="Proteomes" id="UP001562425"/>
    </source>
</evidence>
<accession>A0ABD1DBM4</accession>
<dbReference type="SMART" id="SM00175">
    <property type="entry name" value="RAB"/>
    <property type="match status" value="1"/>
</dbReference>